<protein>
    <recommendedName>
        <fullName evidence="1">Heterokaryon incompatibility domain-containing protein</fullName>
    </recommendedName>
</protein>
<dbReference type="Pfam" id="PF06985">
    <property type="entry name" value="HET"/>
    <property type="match status" value="1"/>
</dbReference>
<dbReference type="Proteomes" id="UP000016936">
    <property type="component" value="Unassembled WGS sequence"/>
</dbReference>
<feature type="domain" description="Heterokaryon incompatibility" evidence="1">
    <location>
        <begin position="55"/>
        <end position="124"/>
    </location>
</feature>
<evidence type="ECO:0000259" key="1">
    <source>
        <dbReference type="Pfam" id="PF06985"/>
    </source>
</evidence>
<dbReference type="AlphaFoldDB" id="M2U063"/>
<keyword evidence="3" id="KW-1185">Reference proteome</keyword>
<reference evidence="3" key="2">
    <citation type="journal article" date="2013" name="PLoS Genet.">
        <title>Comparative genome structure, secondary metabolite, and effector coding capacity across Cochliobolus pathogens.</title>
        <authorList>
            <person name="Condon B.J."/>
            <person name="Leng Y."/>
            <person name="Wu D."/>
            <person name="Bushley K.E."/>
            <person name="Ohm R.A."/>
            <person name="Otillar R."/>
            <person name="Martin J."/>
            <person name="Schackwitz W."/>
            <person name="Grimwood J."/>
            <person name="MohdZainudin N."/>
            <person name="Xue C."/>
            <person name="Wang R."/>
            <person name="Manning V.A."/>
            <person name="Dhillon B."/>
            <person name="Tu Z.J."/>
            <person name="Steffenson B.J."/>
            <person name="Salamov A."/>
            <person name="Sun H."/>
            <person name="Lowry S."/>
            <person name="LaButti K."/>
            <person name="Han J."/>
            <person name="Copeland A."/>
            <person name="Lindquist E."/>
            <person name="Barry K."/>
            <person name="Schmutz J."/>
            <person name="Baker S.E."/>
            <person name="Ciuffetti L.M."/>
            <person name="Grigoriev I.V."/>
            <person name="Zhong S."/>
            <person name="Turgeon B.G."/>
        </authorList>
    </citation>
    <scope>NUCLEOTIDE SEQUENCE [LARGE SCALE GENOMIC DNA]</scope>
    <source>
        <strain evidence="3">C5 / ATCC 48332 / race O</strain>
    </source>
</reference>
<proteinExistence type="predicted"/>
<dbReference type="InterPro" id="IPR052895">
    <property type="entry name" value="HetReg/Transcr_Mod"/>
</dbReference>
<dbReference type="OrthoDB" id="2157530at2759"/>
<feature type="non-terminal residue" evidence="2">
    <location>
        <position position="125"/>
    </location>
</feature>
<dbReference type="EMBL" id="KB445582">
    <property type="protein sequence ID" value="EMD87466.1"/>
    <property type="molecule type" value="Genomic_DNA"/>
</dbReference>
<organism evidence="2 3">
    <name type="scientific">Cochliobolus heterostrophus (strain C5 / ATCC 48332 / race O)</name>
    <name type="common">Southern corn leaf blight fungus</name>
    <name type="synonym">Bipolaris maydis</name>
    <dbReference type="NCBI Taxonomy" id="701091"/>
    <lineage>
        <taxon>Eukaryota</taxon>
        <taxon>Fungi</taxon>
        <taxon>Dikarya</taxon>
        <taxon>Ascomycota</taxon>
        <taxon>Pezizomycotina</taxon>
        <taxon>Dothideomycetes</taxon>
        <taxon>Pleosporomycetidae</taxon>
        <taxon>Pleosporales</taxon>
        <taxon>Pleosporineae</taxon>
        <taxon>Pleosporaceae</taxon>
        <taxon>Bipolaris</taxon>
    </lineage>
</organism>
<feature type="non-terminal residue" evidence="2">
    <location>
        <position position="1"/>
    </location>
</feature>
<dbReference type="PANTHER" id="PTHR24148:SF64">
    <property type="entry name" value="HETEROKARYON INCOMPATIBILITY DOMAIN-CONTAINING PROTEIN"/>
    <property type="match status" value="1"/>
</dbReference>
<dbReference type="STRING" id="701091.M2U063"/>
<dbReference type="HOGENOM" id="CLU_004184_6_2_1"/>
<evidence type="ECO:0000313" key="2">
    <source>
        <dbReference type="EMBL" id="EMD87466.1"/>
    </source>
</evidence>
<sequence length="125" mass="14326">NDIRILALLPSTDRTAPLRGRFETHNLNNDNETSNKADKTGYEAVFYNKTTPPTMGSIVIESTIVVIPVHLQRALFWLRHAHKERRLWADAICINHSDLLEEFTQISLFPQIFKRATKAIAWVGE</sequence>
<accession>M2U063</accession>
<dbReference type="InterPro" id="IPR010730">
    <property type="entry name" value="HET"/>
</dbReference>
<reference evidence="2 3" key="1">
    <citation type="journal article" date="2012" name="PLoS Pathog.">
        <title>Diverse lifestyles and strategies of plant pathogenesis encoded in the genomes of eighteen Dothideomycetes fungi.</title>
        <authorList>
            <person name="Ohm R.A."/>
            <person name="Feau N."/>
            <person name="Henrissat B."/>
            <person name="Schoch C.L."/>
            <person name="Horwitz B.A."/>
            <person name="Barry K.W."/>
            <person name="Condon B.J."/>
            <person name="Copeland A.C."/>
            <person name="Dhillon B."/>
            <person name="Glaser F."/>
            <person name="Hesse C.N."/>
            <person name="Kosti I."/>
            <person name="LaButti K."/>
            <person name="Lindquist E.A."/>
            <person name="Lucas S."/>
            <person name="Salamov A.A."/>
            <person name="Bradshaw R.E."/>
            <person name="Ciuffetti L."/>
            <person name="Hamelin R.C."/>
            <person name="Kema G.H.J."/>
            <person name="Lawrence C."/>
            <person name="Scott J.A."/>
            <person name="Spatafora J.W."/>
            <person name="Turgeon B.G."/>
            <person name="de Wit P.J.G.M."/>
            <person name="Zhong S."/>
            <person name="Goodwin S.B."/>
            <person name="Grigoriev I.V."/>
        </authorList>
    </citation>
    <scope>NUCLEOTIDE SEQUENCE [LARGE SCALE GENOMIC DNA]</scope>
    <source>
        <strain evidence="3">C5 / ATCC 48332 / race O</strain>
    </source>
</reference>
<gene>
    <name evidence="2" type="ORF">COCHEDRAFT_1059661</name>
</gene>
<evidence type="ECO:0000313" key="3">
    <source>
        <dbReference type="Proteomes" id="UP000016936"/>
    </source>
</evidence>
<name>M2U063_COCH5</name>
<dbReference type="OMA" id="FPRICKG"/>
<dbReference type="PANTHER" id="PTHR24148">
    <property type="entry name" value="ANKYRIN REPEAT DOMAIN-CONTAINING PROTEIN 39 HOMOLOG-RELATED"/>
    <property type="match status" value="1"/>
</dbReference>